<dbReference type="OrthoDB" id="4187300at2759"/>
<proteinExistence type="predicted"/>
<feature type="region of interest" description="Disordered" evidence="2">
    <location>
        <begin position="458"/>
        <end position="523"/>
    </location>
</feature>
<feature type="region of interest" description="Disordered" evidence="2">
    <location>
        <begin position="1"/>
        <end position="57"/>
    </location>
</feature>
<feature type="compositionally biased region" description="Polar residues" evidence="2">
    <location>
        <begin position="1"/>
        <end position="18"/>
    </location>
</feature>
<dbReference type="Proteomes" id="UP000224080">
    <property type="component" value="Unassembled WGS sequence"/>
</dbReference>
<evidence type="ECO:0000256" key="1">
    <source>
        <dbReference type="SAM" id="Coils"/>
    </source>
</evidence>
<protein>
    <submittedName>
        <fullName evidence="3">Uncharacterized protein</fullName>
    </submittedName>
</protein>
<feature type="coiled-coil region" evidence="1">
    <location>
        <begin position="273"/>
        <end position="300"/>
    </location>
</feature>
<feature type="compositionally biased region" description="Polar residues" evidence="2">
    <location>
        <begin position="313"/>
        <end position="344"/>
    </location>
</feature>
<evidence type="ECO:0000313" key="3">
    <source>
        <dbReference type="EMBL" id="PGG95898.1"/>
    </source>
</evidence>
<feature type="compositionally biased region" description="Polar residues" evidence="2">
    <location>
        <begin position="31"/>
        <end position="41"/>
    </location>
</feature>
<feature type="region of interest" description="Disordered" evidence="2">
    <location>
        <begin position="313"/>
        <end position="408"/>
    </location>
</feature>
<comment type="caution">
    <text evidence="3">The sequence shown here is derived from an EMBL/GenBank/DDBJ whole genome shotgun (WGS) entry which is preliminary data.</text>
</comment>
<name>A0A2B7WH19_9EURO</name>
<evidence type="ECO:0000313" key="4">
    <source>
        <dbReference type="Proteomes" id="UP000224080"/>
    </source>
</evidence>
<keyword evidence="1" id="KW-0175">Coiled coil</keyword>
<sequence>MSSLFSSKLKTQRSSLTSKENDPSDLPTPNYRGSGSKSTFSKMRKRRPPPINISLGDANVFISGMNPSSQTTGSDIPWSPASPPIHPLQGCVNRIHREWESAMAMSPPLSPCYCCQRFWPTPVGPSQPPQTPTTQCFSIAAELPGSVVGPTESVELDVASTPIGNLKPLESGETRIMGSPPDLINSPDWGYFPRVFNSGRPESRNRRRNDKLCSDMDFWELLEVLPTLCVDDIKEFWHPAMIQQVKSIDRGNLKLRDKASVDSAKMQEELYTLGDLETVKQHCEEQLNAKEAEITELRQLHERRLNMLCDFISTRSGPEPAQSTNPAPGNTRTDILINPNQQCPDNPLSPKQDHSKRTQAQPRFRSGSYPPEPQTNLPHTPQAEHSHRTTTTTTFPNDPKTHPNASTQESNLALTMELKHYEAATRNLKQDLQEKDAQIAILNRKVAQLLNMAPVPAATSFSSSTSSSTSSSLSSSSSLSKGVAIPREAATLPPLPKIEKDLPLLPSPLRRRPRHSDSNMYLKRETRYHAEDIIVARTGASGDLGI</sequence>
<evidence type="ECO:0000256" key="2">
    <source>
        <dbReference type="SAM" id="MobiDB-lite"/>
    </source>
</evidence>
<dbReference type="EMBL" id="PDNC01000201">
    <property type="protein sequence ID" value="PGG95898.1"/>
    <property type="molecule type" value="Genomic_DNA"/>
</dbReference>
<accession>A0A2B7WH19</accession>
<dbReference type="AlphaFoldDB" id="A0A2B7WH19"/>
<keyword evidence="4" id="KW-1185">Reference proteome</keyword>
<feature type="compositionally biased region" description="Low complexity" evidence="2">
    <location>
        <begin position="459"/>
        <end position="480"/>
    </location>
</feature>
<organism evidence="3 4">
    <name type="scientific">Blastomyces parvus</name>
    <dbReference type="NCBI Taxonomy" id="2060905"/>
    <lineage>
        <taxon>Eukaryota</taxon>
        <taxon>Fungi</taxon>
        <taxon>Dikarya</taxon>
        <taxon>Ascomycota</taxon>
        <taxon>Pezizomycotina</taxon>
        <taxon>Eurotiomycetes</taxon>
        <taxon>Eurotiomycetidae</taxon>
        <taxon>Onygenales</taxon>
        <taxon>Ajellomycetaceae</taxon>
        <taxon>Blastomyces</taxon>
    </lineage>
</organism>
<gene>
    <name evidence="3" type="ORF">GX51_08077</name>
</gene>
<feature type="coiled-coil region" evidence="1">
    <location>
        <begin position="418"/>
        <end position="452"/>
    </location>
</feature>
<reference evidence="3 4" key="1">
    <citation type="submission" date="2017-10" db="EMBL/GenBank/DDBJ databases">
        <title>Comparative genomics in systemic dimorphic fungi from Ajellomycetaceae.</title>
        <authorList>
            <person name="Munoz J.F."/>
            <person name="Mcewen J.G."/>
            <person name="Clay O.K."/>
            <person name="Cuomo C.A."/>
        </authorList>
    </citation>
    <scope>NUCLEOTIDE SEQUENCE [LARGE SCALE GENOMIC DNA]</scope>
    <source>
        <strain evidence="3 4">UAMH130</strain>
    </source>
</reference>